<evidence type="ECO:0000313" key="2">
    <source>
        <dbReference type="Proteomes" id="UP000532936"/>
    </source>
</evidence>
<dbReference type="RefSeq" id="WP_183194916.1">
    <property type="nucleotide sequence ID" value="NZ_JACIDA010000001.1"/>
</dbReference>
<evidence type="ECO:0000313" key="1">
    <source>
        <dbReference type="EMBL" id="MBB3870656.1"/>
    </source>
</evidence>
<accession>A0A7W6EY78</accession>
<sequence length="47" mass="5185">MIVMTTGLTGLMALMRQDDKTAARMEERVPVRPTVVSDGQKLRARPG</sequence>
<gene>
    <name evidence="1" type="ORF">GGR11_000170</name>
</gene>
<dbReference type="Proteomes" id="UP000532936">
    <property type="component" value="Unassembled WGS sequence"/>
</dbReference>
<organism evidence="1 2">
    <name type="scientific">Brevundimonas mediterranea</name>
    <dbReference type="NCBI Taxonomy" id="74329"/>
    <lineage>
        <taxon>Bacteria</taxon>
        <taxon>Pseudomonadati</taxon>
        <taxon>Pseudomonadota</taxon>
        <taxon>Alphaproteobacteria</taxon>
        <taxon>Caulobacterales</taxon>
        <taxon>Caulobacteraceae</taxon>
        <taxon>Brevundimonas</taxon>
    </lineage>
</organism>
<dbReference type="AlphaFoldDB" id="A0A7W6EY78"/>
<protein>
    <submittedName>
        <fullName evidence="1">Uncharacterized protein</fullName>
    </submittedName>
</protein>
<name>A0A7W6EY78_9CAUL</name>
<proteinExistence type="predicted"/>
<dbReference type="EMBL" id="JACIDA010000001">
    <property type="protein sequence ID" value="MBB3870656.1"/>
    <property type="molecule type" value="Genomic_DNA"/>
</dbReference>
<reference evidence="1 2" key="1">
    <citation type="submission" date="2020-08" db="EMBL/GenBank/DDBJ databases">
        <title>Genomic Encyclopedia of Type Strains, Phase IV (KMG-IV): sequencing the most valuable type-strain genomes for metagenomic binning, comparative biology and taxonomic classification.</title>
        <authorList>
            <person name="Goeker M."/>
        </authorList>
    </citation>
    <scope>NUCLEOTIDE SEQUENCE [LARGE SCALE GENOMIC DNA]</scope>
    <source>
        <strain evidence="1 2">DSM 14878</strain>
    </source>
</reference>
<comment type="caution">
    <text evidence="1">The sequence shown here is derived from an EMBL/GenBank/DDBJ whole genome shotgun (WGS) entry which is preliminary data.</text>
</comment>